<sequence>MSRATTFTAAQVNALVEQARQEAVKAAAEMHEELLAHLERVPANAIVLPLHPMTMHLASVAFGAINLESLDGSHSVCMYRYYGGAHAGSWLAAEKIQIANSPIWERSWGAMRPDDFGTLFEVRP</sequence>
<evidence type="ECO:0000313" key="2">
    <source>
        <dbReference type="Proteomes" id="UP000247540"/>
    </source>
</evidence>
<reference evidence="1 2" key="1">
    <citation type="submission" date="2018-06" db="EMBL/GenBank/DDBJ databases">
        <title>Genomic Encyclopedia of Type Strains, Phase III (KMG-III): the genomes of soil and plant-associated and newly described type strains.</title>
        <authorList>
            <person name="Whitman W."/>
        </authorList>
    </citation>
    <scope>NUCLEOTIDE SEQUENCE [LARGE SCALE GENOMIC DNA]</scope>
    <source>
        <strain evidence="1 2">CECT 7646</strain>
    </source>
</reference>
<dbReference type="EMBL" id="QJTC01000001">
    <property type="protein sequence ID" value="PYE79812.1"/>
    <property type="molecule type" value="Genomic_DNA"/>
</dbReference>
<organism evidence="1 2">
    <name type="scientific">Xylophilus ampelinus</name>
    <dbReference type="NCBI Taxonomy" id="54067"/>
    <lineage>
        <taxon>Bacteria</taxon>
        <taxon>Pseudomonadati</taxon>
        <taxon>Pseudomonadota</taxon>
        <taxon>Betaproteobacteria</taxon>
        <taxon>Burkholderiales</taxon>
        <taxon>Xylophilus</taxon>
    </lineage>
</organism>
<dbReference type="AlphaFoldDB" id="A0A318SQG1"/>
<accession>A0A318SQG1</accession>
<dbReference type="Proteomes" id="UP000247540">
    <property type="component" value="Unassembled WGS sequence"/>
</dbReference>
<gene>
    <name evidence="1" type="ORF">DFQ15_101132</name>
</gene>
<dbReference type="OrthoDB" id="9861460at2"/>
<evidence type="ECO:0000313" key="1">
    <source>
        <dbReference type="EMBL" id="PYE79812.1"/>
    </source>
</evidence>
<proteinExistence type="predicted"/>
<name>A0A318SQG1_9BURK</name>
<keyword evidence="2" id="KW-1185">Reference proteome</keyword>
<dbReference type="RefSeq" id="WP_110464105.1">
    <property type="nucleotide sequence ID" value="NZ_JAMOFZ010000002.1"/>
</dbReference>
<comment type="caution">
    <text evidence="1">The sequence shown here is derived from an EMBL/GenBank/DDBJ whole genome shotgun (WGS) entry which is preliminary data.</text>
</comment>
<protein>
    <submittedName>
        <fullName evidence="1">Uncharacterized protein</fullName>
    </submittedName>
</protein>